<evidence type="ECO:0000256" key="1">
    <source>
        <dbReference type="SAM" id="Phobius"/>
    </source>
</evidence>
<comment type="caution">
    <text evidence="2">The sequence shown here is derived from an EMBL/GenBank/DDBJ whole genome shotgun (WGS) entry which is preliminary data.</text>
</comment>
<keyword evidence="1" id="KW-0812">Transmembrane</keyword>
<keyword evidence="3" id="KW-1185">Reference proteome</keyword>
<proteinExistence type="predicted"/>
<keyword evidence="1" id="KW-0472">Membrane</keyword>
<accession>A0A7W7SU91</accession>
<dbReference type="Proteomes" id="UP000578819">
    <property type="component" value="Unassembled WGS sequence"/>
</dbReference>
<evidence type="ECO:0000313" key="2">
    <source>
        <dbReference type="EMBL" id="MBB4961063.1"/>
    </source>
</evidence>
<protein>
    <submittedName>
        <fullName evidence="2">Uncharacterized protein</fullName>
    </submittedName>
</protein>
<organism evidence="2 3">
    <name type="scientific">Micromonospora polyrhachis</name>
    <dbReference type="NCBI Taxonomy" id="1282883"/>
    <lineage>
        <taxon>Bacteria</taxon>
        <taxon>Bacillati</taxon>
        <taxon>Actinomycetota</taxon>
        <taxon>Actinomycetes</taxon>
        <taxon>Micromonosporales</taxon>
        <taxon>Micromonosporaceae</taxon>
        <taxon>Micromonospora</taxon>
    </lineage>
</organism>
<keyword evidence="1" id="KW-1133">Transmembrane helix</keyword>
<evidence type="ECO:0000313" key="3">
    <source>
        <dbReference type="Proteomes" id="UP000578819"/>
    </source>
</evidence>
<dbReference type="RefSeq" id="WP_184536726.1">
    <property type="nucleotide sequence ID" value="NZ_JACHJW010000001.1"/>
</dbReference>
<sequence length="343" mass="36609">MSDLEQLLQQSLARHADEAPSSGQLLSRLQVRTRQRQRRQMMALAAGLTMALCVLVVGVQRWPDGPDHAVVYEPAVAPVAPVESSLSSSGVPSPGASVALVLQPGPLMVDAFPFTPTRELPGLQPTVQLVEGVPTIRYDGPEGGVHWATVSVGAVEPRGMKGAAQSFKVRGRTVNYVSLPPGAEGEWTMWWQEGAAQWITVQGSATVTIDDLLGYVEGMTSRPMPVVSPFTFEYVSANLTVDSVAPSMITFRPADAPPGAGFEFELVVLFDEAFPTAAGRSVRVGQQRGVLYQESGHTILSVQQPDQRAITIQLPSNITVSEPDLFRFAAGIRSTPAAVPGKG</sequence>
<dbReference type="AlphaFoldDB" id="A0A7W7SU91"/>
<name>A0A7W7SU91_9ACTN</name>
<dbReference type="EMBL" id="JACHJW010000001">
    <property type="protein sequence ID" value="MBB4961063.1"/>
    <property type="molecule type" value="Genomic_DNA"/>
</dbReference>
<gene>
    <name evidence="2" type="ORF">FHR38_004796</name>
</gene>
<feature type="transmembrane region" description="Helical" evidence="1">
    <location>
        <begin position="42"/>
        <end position="62"/>
    </location>
</feature>
<reference evidence="2 3" key="1">
    <citation type="submission" date="2020-08" db="EMBL/GenBank/DDBJ databases">
        <title>Sequencing the genomes of 1000 actinobacteria strains.</title>
        <authorList>
            <person name="Klenk H.-P."/>
        </authorList>
    </citation>
    <scope>NUCLEOTIDE SEQUENCE [LARGE SCALE GENOMIC DNA]</scope>
    <source>
        <strain evidence="2 3">DSM 45886</strain>
    </source>
</reference>